<keyword evidence="2" id="KW-1185">Reference proteome</keyword>
<name>A0A1G7WA79_9BACT</name>
<protein>
    <submittedName>
        <fullName evidence="1">RNA polymerase sigma factor, sigma-70 family</fullName>
    </submittedName>
</protein>
<organism evidence="1 2">
    <name type="scientific">Prevotella communis</name>
    <dbReference type="NCBI Taxonomy" id="2913614"/>
    <lineage>
        <taxon>Bacteria</taxon>
        <taxon>Pseudomonadati</taxon>
        <taxon>Bacteroidota</taxon>
        <taxon>Bacteroidia</taxon>
        <taxon>Bacteroidales</taxon>
        <taxon>Prevotellaceae</taxon>
        <taxon>Prevotella</taxon>
    </lineage>
</organism>
<evidence type="ECO:0000313" key="2">
    <source>
        <dbReference type="Proteomes" id="UP000198779"/>
    </source>
</evidence>
<accession>A0A1G7WA79</accession>
<gene>
    <name evidence="1" type="ORF">SAMN04487901_107113</name>
</gene>
<reference evidence="2" key="1">
    <citation type="submission" date="2016-10" db="EMBL/GenBank/DDBJ databases">
        <authorList>
            <person name="Varghese N."/>
            <person name="Submissions S."/>
        </authorList>
    </citation>
    <scope>NUCLEOTIDE SEQUENCE [LARGE SCALE GENOMIC DNA]</scope>
    <source>
        <strain evidence="2">BP1-148</strain>
    </source>
</reference>
<dbReference type="AlphaFoldDB" id="A0A1G7WA79"/>
<dbReference type="InterPro" id="IPR013324">
    <property type="entry name" value="RNA_pol_sigma_r3/r4-like"/>
</dbReference>
<sequence length="189" mass="21912">MDKSYEKTFADFIKANEQRAINTLSKHYSVLSEEDIKNIIYDSYAVLHKNIVGKKVQNPDYPYFLRICYNLSLKAIRKQGTHIVLGINDTDIQQTNMVSMKKVETILQVSEEQESVIKEKKQLVHEALGEMATRCRELLWSFYADELSWATIAEQCGLKNADTAKAAASRCRQTFKEKYNHLRLMFYGK</sequence>
<dbReference type="Proteomes" id="UP000198779">
    <property type="component" value="Unassembled WGS sequence"/>
</dbReference>
<dbReference type="EMBL" id="FNCQ01000007">
    <property type="protein sequence ID" value="SDG68893.1"/>
    <property type="molecule type" value="Genomic_DNA"/>
</dbReference>
<dbReference type="Gene3D" id="1.10.10.10">
    <property type="entry name" value="Winged helix-like DNA-binding domain superfamily/Winged helix DNA-binding domain"/>
    <property type="match status" value="1"/>
</dbReference>
<dbReference type="SUPFAM" id="SSF88659">
    <property type="entry name" value="Sigma3 and sigma4 domains of RNA polymerase sigma factors"/>
    <property type="match status" value="1"/>
</dbReference>
<dbReference type="STRING" id="645274.SAMN04487901_107113"/>
<proteinExistence type="predicted"/>
<dbReference type="RefSeq" id="WP_091817163.1">
    <property type="nucleotide sequence ID" value="NZ_FNCQ01000007.1"/>
</dbReference>
<evidence type="ECO:0000313" key="1">
    <source>
        <dbReference type="EMBL" id="SDG68893.1"/>
    </source>
</evidence>
<dbReference type="InterPro" id="IPR036388">
    <property type="entry name" value="WH-like_DNA-bd_sf"/>
</dbReference>